<dbReference type="PANTHER" id="PTHR22683">
    <property type="entry name" value="SPORULATION PROTEIN RELATED"/>
    <property type="match status" value="1"/>
</dbReference>
<dbReference type="PANTHER" id="PTHR22683:SF41">
    <property type="entry name" value="DNA TRANSLOCASE FTSK"/>
    <property type="match status" value="1"/>
</dbReference>
<dbReference type="Pfam" id="PF01580">
    <property type="entry name" value="FtsK_SpoIIIE"/>
    <property type="match status" value="1"/>
</dbReference>
<keyword evidence="8" id="KW-1185">Reference proteome</keyword>
<dbReference type="GO" id="GO:0016020">
    <property type="term" value="C:membrane"/>
    <property type="evidence" value="ECO:0007669"/>
    <property type="project" value="UniProtKB-SubCell"/>
</dbReference>
<dbReference type="InterPro" id="IPR027417">
    <property type="entry name" value="P-loop_NTPase"/>
</dbReference>
<evidence type="ECO:0000256" key="3">
    <source>
        <dbReference type="ARBA" id="ARBA00022840"/>
    </source>
</evidence>
<dbReference type="GO" id="GO:0003677">
    <property type="term" value="F:DNA binding"/>
    <property type="evidence" value="ECO:0007669"/>
    <property type="project" value="InterPro"/>
</dbReference>
<gene>
    <name evidence="7" type="ORF">M0651_07515</name>
</gene>
<proteinExistence type="predicted"/>
<feature type="compositionally biased region" description="Basic and acidic residues" evidence="5">
    <location>
        <begin position="1325"/>
        <end position="1334"/>
    </location>
</feature>
<keyword evidence="3 4" id="KW-0067">ATP-binding</keyword>
<dbReference type="InterPro" id="IPR002543">
    <property type="entry name" value="FtsK_dom"/>
</dbReference>
<evidence type="ECO:0000313" key="7">
    <source>
        <dbReference type="EMBL" id="MCK8487013.1"/>
    </source>
</evidence>
<comment type="subcellular location">
    <subcellularLocation>
        <location evidence="1">Membrane</location>
        <topology evidence="1">Multi-pass membrane protein</topology>
    </subcellularLocation>
</comment>
<feature type="region of interest" description="Disordered" evidence="5">
    <location>
        <begin position="1321"/>
        <end position="1354"/>
    </location>
</feature>
<evidence type="ECO:0000313" key="8">
    <source>
        <dbReference type="Proteomes" id="UP001139534"/>
    </source>
</evidence>
<evidence type="ECO:0000256" key="4">
    <source>
        <dbReference type="PROSITE-ProRule" id="PRU00289"/>
    </source>
</evidence>
<dbReference type="RefSeq" id="WP_248551226.1">
    <property type="nucleotide sequence ID" value="NZ_JALPRK010000005.1"/>
</dbReference>
<feature type="binding site" evidence="4">
    <location>
        <begin position="1536"/>
        <end position="1543"/>
    </location>
    <ligand>
        <name>ATP</name>
        <dbReference type="ChEBI" id="CHEBI:30616"/>
    </ligand>
</feature>
<evidence type="ECO:0000256" key="1">
    <source>
        <dbReference type="ARBA" id="ARBA00004141"/>
    </source>
</evidence>
<accession>A0A9X1Y0H3</accession>
<dbReference type="Gene3D" id="3.40.50.300">
    <property type="entry name" value="P-loop containing nucleotide triphosphate hydrolases"/>
    <property type="match status" value="1"/>
</dbReference>
<dbReference type="SUPFAM" id="SSF52540">
    <property type="entry name" value="P-loop containing nucleoside triphosphate hydrolases"/>
    <property type="match status" value="1"/>
</dbReference>
<dbReference type="InterPro" id="IPR050206">
    <property type="entry name" value="FtsK/SpoIIIE/SftA"/>
</dbReference>
<name>A0A9X1Y0H3_9BACL</name>
<dbReference type="PROSITE" id="PS50901">
    <property type="entry name" value="FTSK"/>
    <property type="match status" value="1"/>
</dbReference>
<evidence type="ECO:0000256" key="5">
    <source>
        <dbReference type="SAM" id="MobiDB-lite"/>
    </source>
</evidence>
<keyword evidence="2 4" id="KW-0547">Nucleotide-binding</keyword>
<comment type="caution">
    <text evidence="7">The sequence shown here is derived from an EMBL/GenBank/DDBJ whole genome shotgun (WGS) entry which is preliminary data.</text>
</comment>
<organism evidence="7 8">
    <name type="scientific">Paenibacillus mellifer</name>
    <dbReference type="NCBI Taxonomy" id="2937794"/>
    <lineage>
        <taxon>Bacteria</taxon>
        <taxon>Bacillati</taxon>
        <taxon>Bacillota</taxon>
        <taxon>Bacilli</taxon>
        <taxon>Bacillales</taxon>
        <taxon>Paenibacillaceae</taxon>
        <taxon>Paenibacillus</taxon>
    </lineage>
</organism>
<dbReference type="CDD" id="cd01127">
    <property type="entry name" value="TrwB_TraG_TraD_VirD4"/>
    <property type="match status" value="1"/>
</dbReference>
<reference evidence="7" key="1">
    <citation type="submission" date="2022-04" db="EMBL/GenBank/DDBJ databases">
        <authorList>
            <person name="Seo M.-J."/>
        </authorList>
    </citation>
    <scope>NUCLEOTIDE SEQUENCE</scope>
    <source>
        <strain evidence="7">MBLB2552</strain>
    </source>
</reference>
<evidence type="ECO:0000259" key="6">
    <source>
        <dbReference type="PROSITE" id="PS50901"/>
    </source>
</evidence>
<evidence type="ECO:0000256" key="2">
    <source>
        <dbReference type="ARBA" id="ARBA00022741"/>
    </source>
</evidence>
<dbReference type="Proteomes" id="UP001139534">
    <property type="component" value="Unassembled WGS sequence"/>
</dbReference>
<feature type="domain" description="FtsK" evidence="6">
    <location>
        <begin position="1511"/>
        <end position="1710"/>
    </location>
</feature>
<dbReference type="GO" id="GO:0005524">
    <property type="term" value="F:ATP binding"/>
    <property type="evidence" value="ECO:0007669"/>
    <property type="project" value="UniProtKB-UniRule"/>
</dbReference>
<sequence>MTDEIQLIGQVAKEFFRRQLQNESSDNPDGVARFLLDRLTGEVVSAICLNILQDTQLNPRVEIKVPKSLVEGMGLPDDVVTNLRTTQWRHAACNKDALILANTNDDQGTSLRDISTIGAGDLKAVPDIWVETAGRELLISEEQKGHWKQALKGLQEAYECSLEQFSNYVVLTRDVMAREAIPLINALGWALPALRIPRDSIYFEAIPDKALNHVSKWKKLFQDAINKRACYLVKQNPSRQTYENEHLNAFYLEKRDQIPSEHHPVIEAFIEAAPGWTEASEALASIEWERDKIHLLFLDIKVLKPHLAIRTLRFFDDEYPDVLTDEEKSYLTALEKRKDKTANEEDKDFYERHRQELEIERPLKSDWDKFVFGKPIECDDFNVGLLEAVERLFSQCENMHGAKTLKIRTIRGNGKKRWLELNEDVGMYFCMTYRGIEKLTNRLVEWETQKLFEYDELIESKTDPKKNTSTSKAATQIIFDIELTYSDFTGSRKKNSIRLVWQGKPLAIGMELSDDLKRLSERPFSYSTVSKNPISKKGKLQSLSLNDVGTFQAVYGQDRGSLIGPSSRSEDLSKIFVKNLKIAFSEERISSDGFQVILSRWEVFSALYTKAIEDWRSKGVSADSLLDQSDAYNELLKCLQLYAQGDLNRIELWHPIMKIGNVQVEGRTPAAIIAPWHPMRMAAKAIKARQLTGIINYILESNQVDFGDSGLFFSDHREEIRHPYYPEVAVGYKGKQTQLLTTSDSVNDYSLMESPVKEEENQGTNEDPRDASAKVLSVIKKYLNLQPHERTNLSVVLFNCDSKRLPETIVGALTSLHENEEEVRCQVILRHRDTEKLNDLYMKMVEGDDNDPDTFVASEISRDFMARLRVEVMADAAPISATKDDKPADIVFLQDVISRQARLVWVQEPVVNTPNILMHYPPRWARRRSAARDDLKSTVYLTCPSQPDIGVTYLSSLYSMINAVESNDATLYLPARQITFQNEDVRGIFDEAHTLGEWVVNYDDLLDRRQLKNQGVKVIKYQHGRTQGPNLIVSSKSKLNLLQVLVKRRLESLNLGLDDQGLFNLTQKFIEEANGISGDIVLRAAKRGVFAGELIGVVLSKLLILSELKSSLVGWYFLDDYASWLGQKEEQIADILALCPKEKDGQPYLQVLITEAKYVDVKGAAEAKKNSQKQLRDTISRMNNAIFGSPGRLDRDLWLSRLGDMFNDGLEFTQNSSLSIEQWREGIRNGSVPIELKGYSHVFLSTAVDMQMESEQIPITNTKHCYQEIYSREMVKELVLAFHRGESVINNREQIGDLRPWEAYHAHLPAKRVNLFGLDDETESDIPHNTHEAEMDSNEQGQSTDEVGSGSEHEDDVMEQIVEVNELSDIPWAKPLLSAWIYNHLSAEDDNTAADEWVNHTVTVLKGALISYNLQAKVLDYRLTPNAVVIKLKGSDQLRVEDIEKKKSQLLTTHALDIINIIALPGEIVVSIARPQRQTISLGDVWRTRSIQSNRSGMNMSFVIGVKEVDGEILYLNLGGPFEGLEQHSPHSLIAGATGSGKSVLLQNLILDICVTNSPQLAKIYLIDPKFGVDYQQLEDLPHLTEGIIIDQQRAVNILEFLAEEMDRRYLAFREQRVNNLKDYNEKVSEEEKLPLLFLVHDEFAEWMLIDTYRNSVSSIVQRLGVKARAAGIHLIFAAQRPDANVLPVQLRDNLGNRLILRVESVGTSEIALGEKGAERLLGKGHLAARLQGESGLIFGQVPFISNDEIAEVTEIIKSIWQ</sequence>
<dbReference type="EMBL" id="JALPRK010000005">
    <property type="protein sequence ID" value="MCK8487013.1"/>
    <property type="molecule type" value="Genomic_DNA"/>
</dbReference>
<protein>
    <submittedName>
        <fullName evidence="7">DNA translocase FtsK</fullName>
    </submittedName>
</protein>